<dbReference type="Gene3D" id="3.40.50.2020">
    <property type="match status" value="2"/>
</dbReference>
<dbReference type="InterPro" id="IPR000836">
    <property type="entry name" value="PRTase_dom"/>
</dbReference>
<sequence length="401" mass="45751">MTSEIKLLHIGARELLLDSFRLGRKVYETGFRPRHAVSIWRGGTPVGLGLDAYFRMQGLFINHTSIATASYTGIDSRESVTVKGLEHLVKAVCAEDPLLIIDDVYESGNTIERIIELIRKGARANAPENIMVATLHHKPGRNLHPGRRVISLKSIDEDVWIDYPHELSDLYEAAEKSDDLIIKKDPTIHEIINGGPYEPEIITTEKPFKFLTSNELLYDSFKLGVNIFNDSEFFPDFIIALWPGGVVTGLPVHEVFKYMISKKGLEIKSPDHISINTSRHYQSYRANIIGMKYLEEKINKDHNVLVIDTTFRGGKLVNGVIENLKKTLKRNLSLNRIRVASVYYNPNDRSTWITNPIIQKPHYYLKQVDCEIIYPQNIHKLNAPRQTLNNLDPEMAEIFFS</sequence>
<evidence type="ECO:0000256" key="2">
    <source>
        <dbReference type="ARBA" id="ARBA00022679"/>
    </source>
</evidence>
<reference evidence="3 4" key="1">
    <citation type="journal article" date="2017" name="ISME J.">
        <title>Potential for microbial H2 and metal transformations associated with novel bacteria and archaea in deep terrestrial subsurface sediments.</title>
        <authorList>
            <person name="Hernsdorf A.W."/>
            <person name="Amano Y."/>
            <person name="Miyakawa K."/>
            <person name="Ise K."/>
            <person name="Suzuki Y."/>
            <person name="Anantharaman K."/>
            <person name="Probst A."/>
            <person name="Burstein D."/>
            <person name="Thomas B.C."/>
            <person name="Banfield J.F."/>
        </authorList>
    </citation>
    <scope>NUCLEOTIDE SEQUENCE [LARGE SCALE GENOMIC DNA]</scope>
    <source>
        <strain evidence="3">HGW-Wallbacteria-1</strain>
    </source>
</reference>
<evidence type="ECO:0000256" key="1">
    <source>
        <dbReference type="ARBA" id="ARBA00022676"/>
    </source>
</evidence>
<dbReference type="PANTHER" id="PTHR43363:SF1">
    <property type="entry name" value="HYPOXANTHINE-GUANINE PHOSPHORIBOSYLTRANSFERASE"/>
    <property type="match status" value="1"/>
</dbReference>
<dbReference type="InterPro" id="IPR029057">
    <property type="entry name" value="PRTase-like"/>
</dbReference>
<accession>A0A2N1PIL0</accession>
<protein>
    <recommendedName>
        <fullName evidence="5">Phosphoribosyltransferase domain-containing protein</fullName>
    </recommendedName>
</protein>
<dbReference type="CDD" id="cd06223">
    <property type="entry name" value="PRTases_typeI"/>
    <property type="match status" value="1"/>
</dbReference>
<dbReference type="EMBL" id="PGXC01000061">
    <property type="protein sequence ID" value="PKK88159.1"/>
    <property type="molecule type" value="Genomic_DNA"/>
</dbReference>
<dbReference type="GO" id="GO:0016757">
    <property type="term" value="F:glycosyltransferase activity"/>
    <property type="evidence" value="ECO:0007669"/>
    <property type="project" value="UniProtKB-KW"/>
</dbReference>
<name>A0A2N1PIL0_9BACT</name>
<evidence type="ECO:0000313" key="3">
    <source>
        <dbReference type="EMBL" id="PKK88159.1"/>
    </source>
</evidence>
<gene>
    <name evidence="3" type="ORF">CVV64_19985</name>
</gene>
<dbReference type="PANTHER" id="PTHR43363">
    <property type="entry name" value="HYPOXANTHINE PHOSPHORIBOSYLTRANSFERASE"/>
    <property type="match status" value="1"/>
</dbReference>
<evidence type="ECO:0008006" key="5">
    <source>
        <dbReference type="Google" id="ProtNLM"/>
    </source>
</evidence>
<dbReference type="AlphaFoldDB" id="A0A2N1PIL0"/>
<dbReference type="Proteomes" id="UP000233256">
    <property type="component" value="Unassembled WGS sequence"/>
</dbReference>
<organism evidence="3 4">
    <name type="scientific">Candidatus Wallbacteria bacterium HGW-Wallbacteria-1</name>
    <dbReference type="NCBI Taxonomy" id="2013854"/>
    <lineage>
        <taxon>Bacteria</taxon>
        <taxon>Candidatus Walliibacteriota</taxon>
    </lineage>
</organism>
<keyword evidence="2" id="KW-0808">Transferase</keyword>
<evidence type="ECO:0000313" key="4">
    <source>
        <dbReference type="Proteomes" id="UP000233256"/>
    </source>
</evidence>
<proteinExistence type="predicted"/>
<keyword evidence="1" id="KW-0328">Glycosyltransferase</keyword>
<comment type="caution">
    <text evidence="3">The sequence shown here is derived from an EMBL/GenBank/DDBJ whole genome shotgun (WGS) entry which is preliminary data.</text>
</comment>
<dbReference type="SUPFAM" id="SSF53271">
    <property type="entry name" value="PRTase-like"/>
    <property type="match status" value="1"/>
</dbReference>